<keyword evidence="3" id="KW-1185">Reference proteome</keyword>
<comment type="caution">
    <text evidence="2">The sequence shown here is derived from an EMBL/GenBank/DDBJ whole genome shotgun (WGS) entry which is preliminary data.</text>
</comment>
<name>A0A7X0LNM6_9ACTN</name>
<evidence type="ECO:0000313" key="2">
    <source>
        <dbReference type="EMBL" id="MBB6434011.1"/>
    </source>
</evidence>
<reference evidence="2 3" key="1">
    <citation type="submission" date="2020-08" db="EMBL/GenBank/DDBJ databases">
        <title>Genomic Encyclopedia of Type Strains, Phase IV (KMG-IV): sequencing the most valuable type-strain genomes for metagenomic binning, comparative biology and taxonomic classification.</title>
        <authorList>
            <person name="Goeker M."/>
        </authorList>
    </citation>
    <scope>NUCLEOTIDE SEQUENCE [LARGE SCALE GENOMIC DNA]</scope>
    <source>
        <strain evidence="2 3">DSM 40141</strain>
    </source>
</reference>
<feature type="region of interest" description="Disordered" evidence="1">
    <location>
        <begin position="74"/>
        <end position="101"/>
    </location>
</feature>
<dbReference type="AlphaFoldDB" id="A0A7X0LNM6"/>
<gene>
    <name evidence="2" type="ORF">HNQ79_000449</name>
</gene>
<dbReference type="Proteomes" id="UP000540423">
    <property type="component" value="Unassembled WGS sequence"/>
</dbReference>
<feature type="compositionally biased region" description="Basic and acidic residues" evidence="1">
    <location>
        <begin position="75"/>
        <end position="88"/>
    </location>
</feature>
<dbReference type="EMBL" id="JACHEM010000001">
    <property type="protein sequence ID" value="MBB6434011.1"/>
    <property type="molecule type" value="Genomic_DNA"/>
</dbReference>
<sequence length="101" mass="10808">MSSVTRKYSISIPEDLAESVRAKVGPGNFSAFVTALIEREVQRGNLRELIDAAELQHGPVDRAAVEARRAALRGEALDGEMRDSEARDGANAGTRSKKAAA</sequence>
<evidence type="ECO:0000256" key="1">
    <source>
        <dbReference type="SAM" id="MobiDB-lite"/>
    </source>
</evidence>
<organism evidence="2 3">
    <name type="scientific">Streptomyces candidus</name>
    <dbReference type="NCBI Taxonomy" id="67283"/>
    <lineage>
        <taxon>Bacteria</taxon>
        <taxon>Bacillati</taxon>
        <taxon>Actinomycetota</taxon>
        <taxon>Actinomycetes</taxon>
        <taxon>Kitasatosporales</taxon>
        <taxon>Streptomycetaceae</taxon>
        <taxon>Streptomyces</taxon>
    </lineage>
</organism>
<accession>A0A7X0LNM6</accession>
<proteinExistence type="predicted"/>
<protein>
    <submittedName>
        <fullName evidence="2">Arc/MetJ-type ribon-helix-helix transcriptional regulator</fullName>
    </submittedName>
</protein>
<evidence type="ECO:0000313" key="3">
    <source>
        <dbReference type="Proteomes" id="UP000540423"/>
    </source>
</evidence>
<dbReference type="RefSeq" id="WP_185026201.1">
    <property type="nucleotide sequence ID" value="NZ_BNBN01000001.1"/>
</dbReference>